<proteinExistence type="predicted"/>
<name>R8BVV6_PHAM7</name>
<dbReference type="KEGG" id="tmn:UCRPA7_1033"/>
<dbReference type="OrthoDB" id="540004at2759"/>
<organism evidence="2 3">
    <name type="scientific">Phaeoacremonium minimum (strain UCR-PA7)</name>
    <name type="common">Esca disease fungus</name>
    <name type="synonym">Togninia minima</name>
    <dbReference type="NCBI Taxonomy" id="1286976"/>
    <lineage>
        <taxon>Eukaryota</taxon>
        <taxon>Fungi</taxon>
        <taxon>Dikarya</taxon>
        <taxon>Ascomycota</taxon>
        <taxon>Pezizomycotina</taxon>
        <taxon>Sordariomycetes</taxon>
        <taxon>Sordariomycetidae</taxon>
        <taxon>Togniniales</taxon>
        <taxon>Togniniaceae</taxon>
        <taxon>Phaeoacremonium</taxon>
    </lineage>
</organism>
<gene>
    <name evidence="2" type="ORF">UCRPA7_1033</name>
</gene>
<sequence length="215" mass="24039">MGPERSFARWFKANGHGFIQYEDTTSVPDLVGSAHGIVLDLGAGIGNQIQRFDKAKVQHIFGVEPNTSFAAVLTDRIKELGWEGKYTPVFCAVEDATELKKHGIVPGSVDCVVCMQVLCSVDKPAAVARELYSLLKPGGELLFWEHHRSTDRLTRIFQWLWSSVWSLSLAGCRLDRPVKDAFLRAGDWELVQIDEDKDGALIMPRVWGKLVKRSV</sequence>
<feature type="domain" description="Methyltransferase type 11" evidence="1">
    <location>
        <begin position="39"/>
        <end position="143"/>
    </location>
</feature>
<dbReference type="GO" id="GO:0032259">
    <property type="term" value="P:methylation"/>
    <property type="evidence" value="ECO:0007669"/>
    <property type="project" value="UniProtKB-KW"/>
</dbReference>
<evidence type="ECO:0000313" key="2">
    <source>
        <dbReference type="EMBL" id="EOO03488.1"/>
    </source>
</evidence>
<keyword evidence="2" id="KW-0489">Methyltransferase</keyword>
<dbReference type="Proteomes" id="UP000014074">
    <property type="component" value="Unassembled WGS sequence"/>
</dbReference>
<dbReference type="PANTHER" id="PTHR45036:SF1">
    <property type="entry name" value="METHYLTRANSFERASE LIKE 7A"/>
    <property type="match status" value="1"/>
</dbReference>
<dbReference type="GO" id="GO:0008757">
    <property type="term" value="F:S-adenosylmethionine-dependent methyltransferase activity"/>
    <property type="evidence" value="ECO:0007669"/>
    <property type="project" value="InterPro"/>
</dbReference>
<dbReference type="InterPro" id="IPR052356">
    <property type="entry name" value="Thiol_S-MT"/>
</dbReference>
<evidence type="ECO:0000259" key="1">
    <source>
        <dbReference type="Pfam" id="PF08241"/>
    </source>
</evidence>
<dbReference type="InterPro" id="IPR029063">
    <property type="entry name" value="SAM-dependent_MTases_sf"/>
</dbReference>
<dbReference type="AlphaFoldDB" id="R8BVV6"/>
<accession>R8BVV6</accession>
<dbReference type="RefSeq" id="XP_007911812.1">
    <property type="nucleotide sequence ID" value="XM_007913621.1"/>
</dbReference>
<dbReference type="GeneID" id="19321144"/>
<reference evidence="3" key="1">
    <citation type="journal article" date="2013" name="Genome Announc.">
        <title>Draft genome sequence of the ascomycete Phaeoacremonium aleophilum strain UCR-PA7, a causal agent of the esca disease complex in grapevines.</title>
        <authorList>
            <person name="Blanco-Ulate B."/>
            <person name="Rolshausen P."/>
            <person name="Cantu D."/>
        </authorList>
    </citation>
    <scope>NUCLEOTIDE SEQUENCE [LARGE SCALE GENOMIC DNA]</scope>
    <source>
        <strain evidence="3">UCR-PA7</strain>
    </source>
</reference>
<keyword evidence="2" id="KW-0808">Transferase</keyword>
<dbReference type="eggNOG" id="KOG4300">
    <property type="taxonomic scope" value="Eukaryota"/>
</dbReference>
<dbReference type="HOGENOM" id="CLU_037990_6_1_1"/>
<dbReference type="InterPro" id="IPR013216">
    <property type="entry name" value="Methyltransf_11"/>
</dbReference>
<dbReference type="EMBL" id="KB932820">
    <property type="protein sequence ID" value="EOO03488.1"/>
    <property type="molecule type" value="Genomic_DNA"/>
</dbReference>
<dbReference type="Pfam" id="PF08241">
    <property type="entry name" value="Methyltransf_11"/>
    <property type="match status" value="1"/>
</dbReference>
<protein>
    <submittedName>
        <fullName evidence="2">Putative methyltransferase type 11 protein</fullName>
    </submittedName>
</protein>
<evidence type="ECO:0000313" key="3">
    <source>
        <dbReference type="Proteomes" id="UP000014074"/>
    </source>
</evidence>
<keyword evidence="3" id="KW-1185">Reference proteome</keyword>
<dbReference type="Gene3D" id="3.40.50.150">
    <property type="entry name" value="Vaccinia Virus protein VP39"/>
    <property type="match status" value="1"/>
</dbReference>
<dbReference type="SUPFAM" id="SSF53335">
    <property type="entry name" value="S-adenosyl-L-methionine-dependent methyltransferases"/>
    <property type="match status" value="1"/>
</dbReference>
<dbReference type="CDD" id="cd02440">
    <property type="entry name" value="AdoMet_MTases"/>
    <property type="match status" value="1"/>
</dbReference>
<dbReference type="PANTHER" id="PTHR45036">
    <property type="entry name" value="METHYLTRANSFERASE LIKE 7B"/>
    <property type="match status" value="1"/>
</dbReference>